<protein>
    <submittedName>
        <fullName evidence="1">Uncharacterized protein</fullName>
    </submittedName>
</protein>
<name>A0A7S1TIK8_9RHOD</name>
<proteinExistence type="predicted"/>
<evidence type="ECO:0000313" key="1">
    <source>
        <dbReference type="EMBL" id="CAD9237266.1"/>
    </source>
</evidence>
<gene>
    <name evidence="1" type="ORF">CCAE0312_LOCUS9364</name>
</gene>
<organism evidence="1">
    <name type="scientific">Compsopogon caeruleus</name>
    <dbReference type="NCBI Taxonomy" id="31354"/>
    <lineage>
        <taxon>Eukaryota</taxon>
        <taxon>Rhodophyta</taxon>
        <taxon>Compsopogonophyceae</taxon>
        <taxon>Compsopogonales</taxon>
        <taxon>Compsopogonaceae</taxon>
        <taxon>Compsopogon</taxon>
    </lineage>
</organism>
<reference evidence="1" key="1">
    <citation type="submission" date="2021-01" db="EMBL/GenBank/DDBJ databases">
        <authorList>
            <person name="Corre E."/>
            <person name="Pelletier E."/>
            <person name="Niang G."/>
            <person name="Scheremetjew M."/>
            <person name="Finn R."/>
            <person name="Kale V."/>
            <person name="Holt S."/>
            <person name="Cochrane G."/>
            <person name="Meng A."/>
            <person name="Brown T."/>
            <person name="Cohen L."/>
        </authorList>
    </citation>
    <scope>NUCLEOTIDE SEQUENCE</scope>
    <source>
        <strain evidence="1">SAG 36.94</strain>
    </source>
</reference>
<sequence length="120" mass="14112">MLAADAQRRNFLCMHKDTWENTDFPLEIRCFFIMDDTEVNLWSGPGAQVYQKLGPLLNREKLTERIKCADDEPIVLFFLESWSTQGIFVWQVYERKWFHLSLDNHFGGGNSFSDIDLKMS</sequence>
<dbReference type="EMBL" id="HBGH01016896">
    <property type="protein sequence ID" value="CAD9237266.1"/>
    <property type="molecule type" value="Transcribed_RNA"/>
</dbReference>
<dbReference type="AlphaFoldDB" id="A0A7S1TIK8"/>
<accession>A0A7S1TIK8</accession>